<evidence type="ECO:0000256" key="5">
    <source>
        <dbReference type="ARBA" id="ARBA00022679"/>
    </source>
</evidence>
<dbReference type="InterPro" id="IPR036850">
    <property type="entry name" value="NDK-like_dom_sf"/>
</dbReference>
<dbReference type="EC" id="2.7.4.6" evidence="2 12"/>
<evidence type="ECO:0000256" key="13">
    <source>
        <dbReference type="PROSITE-ProRule" id="PRU00706"/>
    </source>
</evidence>
<keyword evidence="7 12" id="KW-0547">Nucleotide-binding</keyword>
<evidence type="ECO:0000256" key="6">
    <source>
        <dbReference type="ARBA" id="ARBA00022723"/>
    </source>
</evidence>
<dbReference type="GO" id="GO:0004550">
    <property type="term" value="F:nucleoside diphosphate kinase activity"/>
    <property type="evidence" value="ECO:0007669"/>
    <property type="project" value="UniProtKB-UniRule"/>
</dbReference>
<evidence type="ECO:0000256" key="9">
    <source>
        <dbReference type="ARBA" id="ARBA00022840"/>
    </source>
</evidence>
<gene>
    <name evidence="12" type="primary">ndk</name>
    <name evidence="17" type="ORF">E6K73_09855</name>
</gene>
<dbReference type="GO" id="GO:0005524">
    <property type="term" value="F:ATP binding"/>
    <property type="evidence" value="ECO:0007669"/>
    <property type="project" value="UniProtKB-UniRule"/>
</dbReference>
<dbReference type="NCBIfam" id="NF001908">
    <property type="entry name" value="PRK00668.1"/>
    <property type="match status" value="1"/>
</dbReference>
<evidence type="ECO:0000256" key="1">
    <source>
        <dbReference type="ARBA" id="ARBA00008142"/>
    </source>
</evidence>
<dbReference type="PRINTS" id="PR01243">
    <property type="entry name" value="NUCDPKINASE"/>
</dbReference>
<keyword evidence="10 12" id="KW-0460">Magnesium</keyword>
<proteinExistence type="inferred from homology"/>
<comment type="catalytic activity">
    <reaction evidence="12 15">
        <text>a 2'-deoxyribonucleoside 5'-diphosphate + ATP = a 2'-deoxyribonucleoside 5'-triphosphate + ADP</text>
        <dbReference type="Rhea" id="RHEA:44640"/>
        <dbReference type="ChEBI" id="CHEBI:30616"/>
        <dbReference type="ChEBI" id="CHEBI:61560"/>
        <dbReference type="ChEBI" id="CHEBI:73316"/>
        <dbReference type="ChEBI" id="CHEBI:456216"/>
        <dbReference type="EC" id="2.7.4.6"/>
    </reaction>
</comment>
<evidence type="ECO:0000256" key="11">
    <source>
        <dbReference type="ARBA" id="ARBA00023080"/>
    </source>
</evidence>
<feature type="binding site" evidence="12 13">
    <location>
        <position position="11"/>
    </location>
    <ligand>
        <name>ATP</name>
        <dbReference type="ChEBI" id="CHEBI:30616"/>
    </ligand>
</feature>
<dbReference type="AlphaFoldDB" id="A0A538SDM2"/>
<reference evidence="17 18" key="1">
    <citation type="journal article" date="2019" name="Nat. Microbiol.">
        <title>Mediterranean grassland soil C-N compound turnover is dependent on rainfall and depth, and is mediated by genomically divergent microorganisms.</title>
        <authorList>
            <person name="Diamond S."/>
            <person name="Andeer P.F."/>
            <person name="Li Z."/>
            <person name="Crits-Christoph A."/>
            <person name="Burstein D."/>
            <person name="Anantharaman K."/>
            <person name="Lane K.R."/>
            <person name="Thomas B.C."/>
            <person name="Pan C."/>
            <person name="Northen T.R."/>
            <person name="Banfield J.F."/>
        </authorList>
    </citation>
    <scope>NUCLEOTIDE SEQUENCE [LARGE SCALE GENOMIC DNA]</scope>
    <source>
        <strain evidence="17">WS_3</strain>
    </source>
</reference>
<dbReference type="SMART" id="SM00562">
    <property type="entry name" value="NDK"/>
    <property type="match status" value="1"/>
</dbReference>
<dbReference type="Pfam" id="PF00334">
    <property type="entry name" value="NDK"/>
    <property type="match status" value="1"/>
</dbReference>
<keyword evidence="5 12" id="KW-0808">Transferase</keyword>
<evidence type="ECO:0000256" key="8">
    <source>
        <dbReference type="ARBA" id="ARBA00022777"/>
    </source>
</evidence>
<comment type="caution">
    <text evidence="17">The sequence shown here is derived from an EMBL/GenBank/DDBJ whole genome shotgun (WGS) entry which is preliminary data.</text>
</comment>
<comment type="subcellular location">
    <subcellularLocation>
        <location evidence="12">Cytoplasm</location>
    </subcellularLocation>
</comment>
<feature type="active site" description="Pros-phosphohistidine intermediate" evidence="12 13">
    <location>
        <position position="117"/>
    </location>
</feature>
<dbReference type="CDD" id="cd04413">
    <property type="entry name" value="NDPk_I"/>
    <property type="match status" value="1"/>
</dbReference>
<evidence type="ECO:0000256" key="3">
    <source>
        <dbReference type="ARBA" id="ARBA00017632"/>
    </source>
</evidence>
<evidence type="ECO:0000256" key="2">
    <source>
        <dbReference type="ARBA" id="ARBA00012966"/>
    </source>
</evidence>
<feature type="binding site" evidence="12 13">
    <location>
        <position position="93"/>
    </location>
    <ligand>
        <name>ATP</name>
        <dbReference type="ChEBI" id="CHEBI:30616"/>
    </ligand>
</feature>
<comment type="subunit">
    <text evidence="12">Homotetramer.</text>
</comment>
<feature type="binding site" evidence="12 13">
    <location>
        <position position="87"/>
    </location>
    <ligand>
        <name>ATP</name>
        <dbReference type="ChEBI" id="CHEBI:30616"/>
    </ligand>
</feature>
<dbReference type="InterPro" id="IPR023005">
    <property type="entry name" value="Nucleoside_diP_kinase_AS"/>
</dbReference>
<dbReference type="GO" id="GO:0046872">
    <property type="term" value="F:metal ion binding"/>
    <property type="evidence" value="ECO:0007669"/>
    <property type="project" value="UniProtKB-KW"/>
</dbReference>
<evidence type="ECO:0000256" key="4">
    <source>
        <dbReference type="ARBA" id="ARBA00022490"/>
    </source>
</evidence>
<dbReference type="InterPro" id="IPR001564">
    <property type="entry name" value="Nucleoside_diP_kinase"/>
</dbReference>
<dbReference type="PANTHER" id="PTHR46161:SF3">
    <property type="entry name" value="NUCLEOSIDE DIPHOSPHATE KINASE DDB_G0292928-RELATED"/>
    <property type="match status" value="1"/>
</dbReference>
<evidence type="ECO:0000259" key="16">
    <source>
        <dbReference type="SMART" id="SM00562"/>
    </source>
</evidence>
<dbReference type="InterPro" id="IPR034907">
    <property type="entry name" value="NDK-like_dom"/>
</dbReference>
<keyword evidence="6 12" id="KW-0479">Metal-binding</keyword>
<keyword evidence="11 12" id="KW-0546">Nucleotide metabolism</keyword>
<dbReference type="SUPFAM" id="SSF54919">
    <property type="entry name" value="Nucleoside diphosphate kinase, NDK"/>
    <property type="match status" value="1"/>
</dbReference>
<dbReference type="GO" id="GO:0006228">
    <property type="term" value="P:UTP biosynthetic process"/>
    <property type="evidence" value="ECO:0007669"/>
    <property type="project" value="UniProtKB-UniRule"/>
</dbReference>
<protein>
    <recommendedName>
        <fullName evidence="3 12">Nucleoside diphosphate kinase</fullName>
        <shortName evidence="12">NDK</shortName>
        <shortName evidence="12">NDP kinase</shortName>
        <ecNumber evidence="2 12">2.7.4.6</ecNumber>
    </recommendedName>
    <alternativeName>
        <fullName evidence="12">Nucleoside-2-P kinase</fullName>
    </alternativeName>
</protein>
<evidence type="ECO:0000256" key="7">
    <source>
        <dbReference type="ARBA" id="ARBA00022741"/>
    </source>
</evidence>
<organism evidence="17 18">
    <name type="scientific">Eiseniibacteriota bacterium</name>
    <dbReference type="NCBI Taxonomy" id="2212470"/>
    <lineage>
        <taxon>Bacteria</taxon>
        <taxon>Candidatus Eiseniibacteriota</taxon>
    </lineage>
</organism>
<accession>A0A538SDM2</accession>
<dbReference type="GO" id="GO:0005737">
    <property type="term" value="C:cytoplasm"/>
    <property type="evidence" value="ECO:0007669"/>
    <property type="project" value="UniProtKB-SubCell"/>
</dbReference>
<dbReference type="GO" id="GO:0006183">
    <property type="term" value="P:GTP biosynthetic process"/>
    <property type="evidence" value="ECO:0007669"/>
    <property type="project" value="UniProtKB-UniRule"/>
</dbReference>
<evidence type="ECO:0000256" key="14">
    <source>
        <dbReference type="RuleBase" id="RU004011"/>
    </source>
</evidence>
<keyword evidence="9 12" id="KW-0067">ATP-binding</keyword>
<evidence type="ECO:0000313" key="17">
    <source>
        <dbReference type="EMBL" id="TMQ49472.1"/>
    </source>
</evidence>
<name>A0A538SDM2_UNCEI</name>
<evidence type="ECO:0000256" key="12">
    <source>
        <dbReference type="HAMAP-Rule" id="MF_00451"/>
    </source>
</evidence>
<feature type="binding site" evidence="12 13">
    <location>
        <position position="104"/>
    </location>
    <ligand>
        <name>ATP</name>
        <dbReference type="ChEBI" id="CHEBI:30616"/>
    </ligand>
</feature>
<dbReference type="Proteomes" id="UP000320184">
    <property type="component" value="Unassembled WGS sequence"/>
</dbReference>
<keyword evidence="8 12" id="KW-0418">Kinase</keyword>
<feature type="binding site" evidence="12 13">
    <location>
        <position position="114"/>
    </location>
    <ligand>
        <name>ATP</name>
        <dbReference type="ChEBI" id="CHEBI:30616"/>
    </ligand>
</feature>
<dbReference type="EMBL" id="VBOT01000122">
    <property type="protein sequence ID" value="TMQ49472.1"/>
    <property type="molecule type" value="Genomic_DNA"/>
</dbReference>
<dbReference type="PROSITE" id="PS51374">
    <property type="entry name" value="NDPK_LIKE"/>
    <property type="match status" value="1"/>
</dbReference>
<comment type="cofactor">
    <cofactor evidence="12">
        <name>Mg(2+)</name>
        <dbReference type="ChEBI" id="CHEBI:18420"/>
    </cofactor>
</comment>
<dbReference type="GO" id="GO:0006241">
    <property type="term" value="P:CTP biosynthetic process"/>
    <property type="evidence" value="ECO:0007669"/>
    <property type="project" value="UniProtKB-UniRule"/>
</dbReference>
<feature type="binding site" evidence="12 13">
    <location>
        <position position="59"/>
    </location>
    <ligand>
        <name>ATP</name>
        <dbReference type="ChEBI" id="CHEBI:30616"/>
    </ligand>
</feature>
<dbReference type="FunFam" id="3.30.70.141:FF:000003">
    <property type="entry name" value="Nucleoside diphosphate kinase"/>
    <property type="match status" value="1"/>
</dbReference>
<dbReference type="PANTHER" id="PTHR46161">
    <property type="entry name" value="NUCLEOSIDE DIPHOSPHATE KINASE"/>
    <property type="match status" value="1"/>
</dbReference>
<comment type="catalytic activity">
    <reaction evidence="12">
        <text>a ribonucleoside 5'-diphosphate + ATP = a ribonucleoside 5'-triphosphate + ADP</text>
        <dbReference type="Rhea" id="RHEA:18113"/>
        <dbReference type="ChEBI" id="CHEBI:30616"/>
        <dbReference type="ChEBI" id="CHEBI:57930"/>
        <dbReference type="ChEBI" id="CHEBI:61557"/>
        <dbReference type="ChEBI" id="CHEBI:456216"/>
        <dbReference type="EC" id="2.7.4.6"/>
    </reaction>
</comment>
<evidence type="ECO:0000256" key="10">
    <source>
        <dbReference type="ARBA" id="ARBA00022842"/>
    </source>
</evidence>
<sequence length="151" mass="16518">MALERTLFIIKPDAVKRQLIGSILAHVEAQGFRVVEARLVQLKREEAQVFYAEHQGKPFFNDLVQYMTSGPVVLTCLEREGAVARLREVVGATDPAEAAPGTVRKLFGESKQMNSVHASDSPASSEREVKYFFGAVALVPEGRRSASITSG</sequence>
<keyword evidence="4 12" id="KW-0963">Cytoplasm</keyword>
<comment type="similarity">
    <text evidence="1 12 13 14">Belongs to the NDK family.</text>
</comment>
<feature type="domain" description="Nucleoside diphosphate kinase-like" evidence="16">
    <location>
        <begin position="3"/>
        <end position="140"/>
    </location>
</feature>
<dbReference type="PROSITE" id="PS00469">
    <property type="entry name" value="NDPK"/>
    <property type="match status" value="1"/>
</dbReference>
<dbReference type="Gene3D" id="3.30.70.141">
    <property type="entry name" value="Nucleoside diphosphate kinase-like domain"/>
    <property type="match status" value="1"/>
</dbReference>
<comment type="function">
    <text evidence="12">Major role in the synthesis of nucleoside triphosphates other than ATP. The ATP gamma phosphate is transferred to the NDP beta phosphate via a ping-pong mechanism, using a phosphorylated active-site intermediate.</text>
</comment>
<evidence type="ECO:0000256" key="15">
    <source>
        <dbReference type="RuleBase" id="RU004013"/>
    </source>
</evidence>
<evidence type="ECO:0000313" key="18">
    <source>
        <dbReference type="Proteomes" id="UP000320184"/>
    </source>
</evidence>
<dbReference type="HAMAP" id="MF_00451">
    <property type="entry name" value="NDP_kinase"/>
    <property type="match status" value="1"/>
</dbReference>
<keyword evidence="12" id="KW-0597">Phosphoprotein</keyword>